<reference evidence="3" key="3">
    <citation type="submission" date="2022-06" db="UniProtKB">
        <authorList>
            <consortium name="EnsemblMetazoa"/>
        </authorList>
    </citation>
    <scope>IDENTIFICATION</scope>
</reference>
<reference evidence="2" key="2">
    <citation type="submission" date="2020-01" db="EMBL/GenBank/DDBJ databases">
        <authorList>
            <person name="Korhonen P.K.K."/>
            <person name="Guangxu M.G."/>
            <person name="Wang T.W."/>
            <person name="Stroehlein A.J.S."/>
            <person name="Young N.D."/>
            <person name="Ang C.-S.A."/>
            <person name="Fernando D.W.F."/>
            <person name="Lu H.L."/>
            <person name="Taylor S.T."/>
            <person name="Ehtesham M.E.M."/>
            <person name="Najaraj S.H.N."/>
            <person name="Harsha G.H.G."/>
            <person name="Madugundu A.M."/>
            <person name="Renuse S.R."/>
            <person name="Holt D.H."/>
            <person name="Pandey A.P."/>
            <person name="Papenfuss A.P."/>
            <person name="Gasser R.B.G."/>
            <person name="Fischer K.F."/>
        </authorList>
    </citation>
    <scope>NUCLEOTIDE SEQUENCE</scope>
    <source>
        <strain evidence="2">SSS_KF_BRIS2020</strain>
    </source>
</reference>
<feature type="transmembrane region" description="Helical" evidence="1">
    <location>
        <begin position="77"/>
        <end position="98"/>
    </location>
</feature>
<dbReference type="EnsemblMetazoa" id="SSS_489s_mrna">
    <property type="protein sequence ID" value="KAF7488032.1"/>
    <property type="gene ID" value="SSS_489"/>
</dbReference>
<name>A0A834R2A9_SARSC</name>
<feature type="transmembrane region" description="Helical" evidence="1">
    <location>
        <begin position="49"/>
        <end position="71"/>
    </location>
</feature>
<feature type="transmembrane region" description="Helical" evidence="1">
    <location>
        <begin position="165"/>
        <end position="190"/>
    </location>
</feature>
<keyword evidence="1" id="KW-0472">Membrane</keyword>
<keyword evidence="1" id="KW-1133">Transmembrane helix</keyword>
<protein>
    <submittedName>
        <fullName evidence="2 3">Uncharacterized protein</fullName>
    </submittedName>
</protein>
<dbReference type="Proteomes" id="UP000070412">
    <property type="component" value="Unassembled WGS sequence"/>
</dbReference>
<evidence type="ECO:0000313" key="2">
    <source>
        <dbReference type="EMBL" id="KAF7488032.1"/>
    </source>
</evidence>
<keyword evidence="4" id="KW-1185">Reference proteome</keyword>
<accession>A0A834R2A9</accession>
<proteinExistence type="predicted"/>
<feature type="transmembrane region" description="Helical" evidence="1">
    <location>
        <begin position="105"/>
        <end position="125"/>
    </location>
</feature>
<sequence length="224" mass="26606">MNEDRNWNFFILSLIEMLQIDIDRAHCEVLLSTASNNEMKSLLRNHDRIICRMHFLLVGGWISWLFLVIAIEFHSFQWYLLIAAIVTMLHSILISVAILKLKFRLIYSACFTMIIPITIKFLLLYKAINQIREIGDIFNNLDDPYENDRMIELRISKLNLKNSSIIFIIIIVIDLLNFIFIIQIMFRLFLKENFLSIKTINFDWFRSKHQGRYSLNSSFALHLL</sequence>
<organism evidence="2">
    <name type="scientific">Sarcoptes scabiei</name>
    <name type="common">Itch mite</name>
    <name type="synonym">Acarus scabiei</name>
    <dbReference type="NCBI Taxonomy" id="52283"/>
    <lineage>
        <taxon>Eukaryota</taxon>
        <taxon>Metazoa</taxon>
        <taxon>Ecdysozoa</taxon>
        <taxon>Arthropoda</taxon>
        <taxon>Chelicerata</taxon>
        <taxon>Arachnida</taxon>
        <taxon>Acari</taxon>
        <taxon>Acariformes</taxon>
        <taxon>Sarcoptiformes</taxon>
        <taxon>Astigmata</taxon>
        <taxon>Psoroptidia</taxon>
        <taxon>Sarcoptoidea</taxon>
        <taxon>Sarcoptidae</taxon>
        <taxon>Sarcoptinae</taxon>
        <taxon>Sarcoptes</taxon>
    </lineage>
</organism>
<reference evidence="4" key="1">
    <citation type="journal article" date="2020" name="PLoS Negl. Trop. Dis.">
        <title>High-quality nuclear genome for Sarcoptes scabiei-A critical resource for a neglected parasite.</title>
        <authorList>
            <person name="Korhonen P.K."/>
            <person name="Gasser R.B."/>
            <person name="Ma G."/>
            <person name="Wang T."/>
            <person name="Stroehlein A.J."/>
            <person name="Young N.D."/>
            <person name="Ang C.S."/>
            <person name="Fernando D.D."/>
            <person name="Lu H.C."/>
            <person name="Taylor S."/>
            <person name="Reynolds S.L."/>
            <person name="Mofiz E."/>
            <person name="Najaraj S.H."/>
            <person name="Gowda H."/>
            <person name="Madugundu A."/>
            <person name="Renuse S."/>
            <person name="Holt D."/>
            <person name="Pandey A."/>
            <person name="Papenfuss A.T."/>
            <person name="Fischer K."/>
        </authorList>
    </citation>
    <scope>NUCLEOTIDE SEQUENCE [LARGE SCALE GENOMIC DNA]</scope>
</reference>
<dbReference type="AlphaFoldDB" id="A0A834R2A9"/>
<evidence type="ECO:0000313" key="3">
    <source>
        <dbReference type="EnsemblMetazoa" id="KAF7488032.1"/>
    </source>
</evidence>
<gene>
    <name evidence="2" type="ORF">SSS_489</name>
</gene>
<evidence type="ECO:0000256" key="1">
    <source>
        <dbReference type="SAM" id="Phobius"/>
    </source>
</evidence>
<dbReference type="EMBL" id="WVUK01000066">
    <property type="protein sequence ID" value="KAF7488032.1"/>
    <property type="molecule type" value="Genomic_DNA"/>
</dbReference>
<keyword evidence="1" id="KW-0812">Transmembrane</keyword>
<evidence type="ECO:0000313" key="4">
    <source>
        <dbReference type="Proteomes" id="UP000070412"/>
    </source>
</evidence>